<reference evidence="3 4" key="1">
    <citation type="submission" date="2019-01" db="EMBL/GenBank/DDBJ databases">
        <title>Sequencing of cultivated peanut Arachis hypogaea provides insights into genome evolution and oil improvement.</title>
        <authorList>
            <person name="Chen X."/>
        </authorList>
    </citation>
    <scope>NUCLEOTIDE SEQUENCE [LARGE SCALE GENOMIC DNA]</scope>
    <source>
        <strain evidence="4">cv. Fuhuasheng</strain>
        <tissue evidence="3">Leaves</tissue>
    </source>
</reference>
<name>A0A445B152_ARAHY</name>
<dbReference type="Proteomes" id="UP000289738">
    <property type="component" value="Chromosome A10"/>
</dbReference>
<keyword evidence="4" id="KW-1185">Reference proteome</keyword>
<dbReference type="SMART" id="SM00767">
    <property type="entry name" value="DCD"/>
    <property type="match status" value="1"/>
</dbReference>
<feature type="compositionally biased region" description="Polar residues" evidence="1">
    <location>
        <begin position="62"/>
        <end position="87"/>
    </location>
</feature>
<organism evidence="3 4">
    <name type="scientific">Arachis hypogaea</name>
    <name type="common">Peanut</name>
    <dbReference type="NCBI Taxonomy" id="3818"/>
    <lineage>
        <taxon>Eukaryota</taxon>
        <taxon>Viridiplantae</taxon>
        <taxon>Streptophyta</taxon>
        <taxon>Embryophyta</taxon>
        <taxon>Tracheophyta</taxon>
        <taxon>Spermatophyta</taxon>
        <taxon>Magnoliopsida</taxon>
        <taxon>eudicotyledons</taxon>
        <taxon>Gunneridae</taxon>
        <taxon>Pentapetalae</taxon>
        <taxon>rosids</taxon>
        <taxon>fabids</taxon>
        <taxon>Fabales</taxon>
        <taxon>Fabaceae</taxon>
        <taxon>Papilionoideae</taxon>
        <taxon>50 kb inversion clade</taxon>
        <taxon>dalbergioids sensu lato</taxon>
        <taxon>Dalbergieae</taxon>
        <taxon>Pterocarpus clade</taxon>
        <taxon>Arachis</taxon>
    </lineage>
</organism>
<dbReference type="Pfam" id="PF10539">
    <property type="entry name" value="Dev_Cell_Death"/>
    <property type="match status" value="1"/>
</dbReference>
<feature type="compositionally biased region" description="Basic residues" evidence="1">
    <location>
        <begin position="221"/>
        <end position="232"/>
    </location>
</feature>
<feature type="compositionally biased region" description="Basic and acidic residues" evidence="1">
    <location>
        <begin position="136"/>
        <end position="148"/>
    </location>
</feature>
<accession>A0A445B152</accession>
<sequence>MEQEDSKGTENSLEVPSNPQSSEKDSSNETSPPEGSNKPETEGYNKRETEGSGKLEPDGSGQLVTEGSSQPELQGSNAPEPKGSSQGELGKKKTKRVLKVKRIRKKSVNTAKVKANGNKSLQNDGKNKTVPVEGSNKPDAEGSTKLELDGASQQDPQGSSQQDPQGSSQQDPQGSHQQDPQGSIQPEPSDKNTPRSLKAKAKIVKKSKNVKENGLQQIHGKDRKWKKNKKVVGKTDEQPKGKNLEVEKSEEKESPNKRTSDKGPIEKKHEAERSKIVESNKSEPKQNNKEKHRGADKGSKSRANKDKHGGMENTRSSEKKREKLGGVIFMCSGKTKPDCFRYHVMGVPAGKKDVVLGVKPGMKLFLYDFDLKLLYGIYKASSSGGMKLEPRAFGGNFPAQVRFTVSRDCFPLPENIFRKAIKENYNEKNKFKTELTIRQVRKLTELFRTVEARSTLQPVRSPPKARIRDVDDRDVGRAYHRHRESAAGDPYTISNMNRYNVLPHERDSRVEHREEIPRDLFLTEKSYRAYGLQGDVRSVASASLVNPILEPPYKRDYERDHLHPDPIYIENVPSRVEDPYYRSAISDRKEDPYYAYRYGGSPRDPYLPPLGREDIPRSSYVVGGRTLIGTGTDDLQRRETVHDRHYSTYSAADALSEYERMQQYRRENLESASVPVSSRYSFAGTSYSLR</sequence>
<dbReference type="PANTHER" id="PTHR46444:SF3">
    <property type="entry name" value="DCD (DEVELOPMENT AND CELL DEATH) DOMAIN PROTEIN"/>
    <property type="match status" value="1"/>
</dbReference>
<proteinExistence type="predicted"/>
<feature type="compositionally biased region" description="Basic and acidic residues" evidence="1">
    <location>
        <begin position="466"/>
        <end position="476"/>
    </location>
</feature>
<dbReference type="EMBL" id="SDMP01000010">
    <property type="protein sequence ID" value="RYR32391.1"/>
    <property type="molecule type" value="Genomic_DNA"/>
</dbReference>
<evidence type="ECO:0000313" key="3">
    <source>
        <dbReference type="EMBL" id="RYR32391.1"/>
    </source>
</evidence>
<feature type="compositionally biased region" description="Low complexity" evidence="1">
    <location>
        <begin position="152"/>
        <end position="183"/>
    </location>
</feature>
<feature type="compositionally biased region" description="Polar residues" evidence="1">
    <location>
        <begin position="9"/>
        <end position="21"/>
    </location>
</feature>
<feature type="domain" description="DCD" evidence="2">
    <location>
        <begin position="322"/>
        <end position="449"/>
    </location>
</feature>
<feature type="region of interest" description="Disordered" evidence="1">
    <location>
        <begin position="457"/>
        <end position="476"/>
    </location>
</feature>
<evidence type="ECO:0000313" key="4">
    <source>
        <dbReference type="Proteomes" id="UP000289738"/>
    </source>
</evidence>
<dbReference type="AlphaFoldDB" id="A0A445B152"/>
<evidence type="ECO:0000256" key="1">
    <source>
        <dbReference type="SAM" id="MobiDB-lite"/>
    </source>
</evidence>
<dbReference type="STRING" id="3818.A0A445B152"/>
<feature type="compositionally biased region" description="Basic and acidic residues" evidence="1">
    <location>
        <begin position="233"/>
        <end position="319"/>
    </location>
</feature>
<feature type="region of interest" description="Disordered" evidence="1">
    <location>
        <begin position="1"/>
        <end position="319"/>
    </location>
</feature>
<feature type="compositionally biased region" description="Basic residues" evidence="1">
    <location>
        <begin position="197"/>
        <end position="208"/>
    </location>
</feature>
<comment type="caution">
    <text evidence="3">The sequence shown here is derived from an EMBL/GenBank/DDBJ whole genome shotgun (WGS) entry which is preliminary data.</text>
</comment>
<feature type="compositionally biased region" description="Basic and acidic residues" evidence="1">
    <location>
        <begin position="37"/>
        <end position="57"/>
    </location>
</feature>
<dbReference type="OrthoDB" id="1920894at2759"/>
<gene>
    <name evidence="3" type="ORF">Ahy_A10g046968</name>
</gene>
<protein>
    <recommendedName>
        <fullName evidence="2">DCD domain-containing protein</fullName>
    </recommendedName>
</protein>
<feature type="compositionally biased region" description="Basic residues" evidence="1">
    <location>
        <begin position="92"/>
        <end position="107"/>
    </location>
</feature>
<dbReference type="PANTHER" id="PTHR46444">
    <property type="entry name" value="DCD (DEVELOPMENT AND CELL DEATH) DOMAIN PROTEIN-RELATED"/>
    <property type="match status" value="1"/>
</dbReference>
<evidence type="ECO:0000259" key="2">
    <source>
        <dbReference type="PROSITE" id="PS51222"/>
    </source>
</evidence>
<dbReference type="PROSITE" id="PS51222">
    <property type="entry name" value="DCD"/>
    <property type="match status" value="1"/>
</dbReference>
<dbReference type="InterPro" id="IPR013989">
    <property type="entry name" value="Dev_and_cell_death_domain"/>
</dbReference>